<dbReference type="InterPro" id="IPR036465">
    <property type="entry name" value="vWFA_dom_sf"/>
</dbReference>
<name>A0A371QZH5_9CREN</name>
<dbReference type="GO" id="GO:1990904">
    <property type="term" value="C:ribonucleoprotein complex"/>
    <property type="evidence" value="ECO:0007669"/>
    <property type="project" value="TreeGrafter"/>
</dbReference>
<dbReference type="EMBL" id="NMUF01000043">
    <property type="protein sequence ID" value="RFA96113.1"/>
    <property type="molecule type" value="Genomic_DNA"/>
</dbReference>
<dbReference type="Gene3D" id="3.40.50.410">
    <property type="entry name" value="von Willebrand factor, type A domain"/>
    <property type="match status" value="1"/>
</dbReference>
<accession>A0A371QZH5</accession>
<dbReference type="InterPro" id="IPR040322">
    <property type="entry name" value="TROVE2"/>
</dbReference>
<comment type="caution">
    <text evidence="1">The sequence shown here is derived from an EMBL/GenBank/DDBJ whole genome shotgun (WGS) entry which is preliminary data.</text>
</comment>
<dbReference type="PANTHER" id="PTHR14202:SF0">
    <property type="entry name" value="RNA-BINDING PROTEIN RO60"/>
    <property type="match status" value="1"/>
</dbReference>
<protein>
    <recommendedName>
        <fullName evidence="3">VWA domain-containing protein</fullName>
    </recommendedName>
</protein>
<dbReference type="PANTHER" id="PTHR14202">
    <property type="entry name" value="60 KDA RIBONUCLEOPROTEIN SSA/RO"/>
    <property type="match status" value="1"/>
</dbReference>
<dbReference type="OrthoDB" id="64524at2157"/>
<dbReference type="InterPro" id="IPR008912">
    <property type="entry name" value="Uncharacterised_CoxE"/>
</dbReference>
<dbReference type="Proteomes" id="UP000256877">
    <property type="component" value="Unassembled WGS sequence"/>
</dbReference>
<evidence type="ECO:0000313" key="2">
    <source>
        <dbReference type="Proteomes" id="UP000256877"/>
    </source>
</evidence>
<gene>
    <name evidence="1" type="ORF">CGL52_11515</name>
</gene>
<dbReference type="Pfam" id="PF05762">
    <property type="entry name" value="VWA_CoxE"/>
    <property type="match status" value="1"/>
</dbReference>
<evidence type="ECO:0008006" key="3">
    <source>
        <dbReference type="Google" id="ProtNLM"/>
    </source>
</evidence>
<evidence type="ECO:0000313" key="1">
    <source>
        <dbReference type="EMBL" id="RFA96113.1"/>
    </source>
</evidence>
<dbReference type="GO" id="GO:0003723">
    <property type="term" value="F:RNA binding"/>
    <property type="evidence" value="ECO:0007669"/>
    <property type="project" value="InterPro"/>
</dbReference>
<proteinExistence type="predicted"/>
<sequence>MGLLLNVDYSDPLVRARALRALRASGVKSVGIEEAAEAYYVHYRSPIFGGRASSPVWERFLTTYVKSHYYRAVAGVCRLNHKASLEAAARLLRAFESYLKSLENYGRAWFGRGAREAWAEAMRQIRRHMGDPADVAELHRVFKKLGEILGRGRSGDPAALALSVATDPRRVRLARVLARALELAPRMGLLFDGRGRPGFIEWERAYGSLSRIGRAALYAKALSVGAPLLFLHKAAWAEIPVYRARGGGDKGVYLLIDKSGSMYGAVKGVEKIAVAAAYAIAALRRFKNVVVRFFDAEVYEPISDVEKLVDVLTRVVASGGTDITKAVEVATEDAKSRRLEGYTLAVVTDGEDDKLNPVVLKEARAVFKEVWFVLIGDSKPPPYVRVARLFLGEDRPGVNAVEGPPRAV</sequence>
<dbReference type="RefSeq" id="WP_116430608.1">
    <property type="nucleotide sequence ID" value="NZ_NMUF01000043.1"/>
</dbReference>
<dbReference type="AlphaFoldDB" id="A0A371QZH5"/>
<organism evidence="1 2">
    <name type="scientific">Pyrobaculum aerophilum</name>
    <dbReference type="NCBI Taxonomy" id="13773"/>
    <lineage>
        <taxon>Archaea</taxon>
        <taxon>Thermoproteota</taxon>
        <taxon>Thermoprotei</taxon>
        <taxon>Thermoproteales</taxon>
        <taxon>Thermoproteaceae</taxon>
        <taxon>Pyrobaculum</taxon>
    </lineage>
</organism>
<reference evidence="1 2" key="1">
    <citation type="submission" date="2017-07" db="EMBL/GenBank/DDBJ databases">
        <title>Draft genome sequence of aerobic hyperthermophilic archaea, Pyrobaculum aerophilum YKB31 and YKB32.</title>
        <authorList>
            <person name="Mochizuki T."/>
            <person name="Berliner A.J."/>
            <person name="Yoshida-Takashima Y."/>
            <person name="Takaki Y."/>
            <person name="Nunoura T."/>
            <person name="Takai K."/>
        </authorList>
    </citation>
    <scope>NUCLEOTIDE SEQUENCE [LARGE SCALE GENOMIC DNA]</scope>
    <source>
        <strain evidence="1 2">YKB32</strain>
    </source>
</reference>
<dbReference type="SUPFAM" id="SSF53300">
    <property type="entry name" value="vWA-like"/>
    <property type="match status" value="1"/>
</dbReference>